<reference evidence="3" key="1">
    <citation type="journal article" date="2017" name="Nat. Ecol. Evol.">
        <title>Genome expansion and lineage-specific genetic innovations in the forest pathogenic fungi Armillaria.</title>
        <authorList>
            <person name="Sipos G."/>
            <person name="Prasanna A.N."/>
            <person name="Walter M.C."/>
            <person name="O'Connor E."/>
            <person name="Balint B."/>
            <person name="Krizsan K."/>
            <person name="Kiss B."/>
            <person name="Hess J."/>
            <person name="Varga T."/>
            <person name="Slot J."/>
            <person name="Riley R."/>
            <person name="Boka B."/>
            <person name="Rigling D."/>
            <person name="Barry K."/>
            <person name="Lee J."/>
            <person name="Mihaltcheva S."/>
            <person name="LaButti K."/>
            <person name="Lipzen A."/>
            <person name="Waldron R."/>
            <person name="Moloney N.M."/>
            <person name="Sperisen C."/>
            <person name="Kredics L."/>
            <person name="Vagvoelgyi C."/>
            <person name="Patrignani A."/>
            <person name="Fitzpatrick D."/>
            <person name="Nagy I."/>
            <person name="Doyle S."/>
            <person name="Anderson J.B."/>
            <person name="Grigoriev I.V."/>
            <person name="Gueldener U."/>
            <person name="Muensterkoetter M."/>
            <person name="Nagy L.G."/>
        </authorList>
    </citation>
    <scope>NUCLEOTIDE SEQUENCE [LARGE SCALE GENOMIC DNA]</scope>
    <source>
        <strain evidence="3">28-4</strain>
    </source>
</reference>
<dbReference type="Pfam" id="PF12937">
    <property type="entry name" value="F-box-like"/>
    <property type="match status" value="1"/>
</dbReference>
<dbReference type="Gene3D" id="1.20.1280.50">
    <property type="match status" value="1"/>
</dbReference>
<feature type="domain" description="F-box" evidence="1">
    <location>
        <begin position="14"/>
        <end position="67"/>
    </location>
</feature>
<dbReference type="SUPFAM" id="SSF81383">
    <property type="entry name" value="F-box domain"/>
    <property type="match status" value="1"/>
</dbReference>
<dbReference type="Proteomes" id="UP000218334">
    <property type="component" value="Unassembled WGS sequence"/>
</dbReference>
<sequence>MSDRDQEAPNSSGIHSLPNEMLLKIFKTTSSLPLSSSSSRPHLLTLCGVSRHWRSLCLDDPEFWTIIDIPFHQARVQDPIEWTSIRLKRPKAYLFEVVLKLLSAQEATTGESTRQVVQLVADHVDHLRRLSVSAPSLNYQGIDFLSSSGIFWL</sequence>
<name>A0A2H3BC31_9AGAR</name>
<dbReference type="InterPro" id="IPR001810">
    <property type="entry name" value="F-box_dom"/>
</dbReference>
<organism evidence="2 3">
    <name type="scientific">Armillaria solidipes</name>
    <dbReference type="NCBI Taxonomy" id="1076256"/>
    <lineage>
        <taxon>Eukaryota</taxon>
        <taxon>Fungi</taxon>
        <taxon>Dikarya</taxon>
        <taxon>Basidiomycota</taxon>
        <taxon>Agaricomycotina</taxon>
        <taxon>Agaricomycetes</taxon>
        <taxon>Agaricomycetidae</taxon>
        <taxon>Agaricales</taxon>
        <taxon>Marasmiineae</taxon>
        <taxon>Physalacriaceae</taxon>
        <taxon>Armillaria</taxon>
    </lineage>
</organism>
<accession>A0A2H3BC31</accession>
<evidence type="ECO:0000259" key="1">
    <source>
        <dbReference type="Pfam" id="PF12937"/>
    </source>
</evidence>
<protein>
    <recommendedName>
        <fullName evidence="1">F-box domain-containing protein</fullName>
    </recommendedName>
</protein>
<keyword evidence="3" id="KW-1185">Reference proteome</keyword>
<dbReference type="EMBL" id="KZ293432">
    <property type="protein sequence ID" value="PBK68415.1"/>
    <property type="molecule type" value="Genomic_DNA"/>
</dbReference>
<dbReference type="AlphaFoldDB" id="A0A2H3BC31"/>
<dbReference type="InterPro" id="IPR036047">
    <property type="entry name" value="F-box-like_dom_sf"/>
</dbReference>
<evidence type="ECO:0000313" key="3">
    <source>
        <dbReference type="Proteomes" id="UP000218334"/>
    </source>
</evidence>
<evidence type="ECO:0000313" key="2">
    <source>
        <dbReference type="EMBL" id="PBK68415.1"/>
    </source>
</evidence>
<gene>
    <name evidence="2" type="ORF">ARMSODRAFT_1019557</name>
</gene>
<proteinExistence type="predicted"/>